<evidence type="ECO:0000256" key="2">
    <source>
        <dbReference type="ARBA" id="ARBA00018672"/>
    </source>
</evidence>
<proteinExistence type="predicted"/>
<dbReference type="Proteomes" id="UP000245845">
    <property type="component" value="Unassembled WGS sequence"/>
</dbReference>
<evidence type="ECO:0000256" key="6">
    <source>
        <dbReference type="ARBA" id="ARBA00023015"/>
    </source>
</evidence>
<reference evidence="13 14" key="1">
    <citation type="submission" date="2018-05" db="EMBL/GenBank/DDBJ databases">
        <title>The Hungate 1000. A catalogue of reference genomes from the rumen microbiome.</title>
        <authorList>
            <person name="Kelly W."/>
        </authorList>
    </citation>
    <scope>NUCLEOTIDE SEQUENCE [LARGE SCALE GENOMIC DNA]</scope>
    <source>
        <strain evidence="13 14">NLAE-zl-C242</strain>
    </source>
</reference>
<evidence type="ECO:0000313" key="14">
    <source>
        <dbReference type="Proteomes" id="UP000245845"/>
    </source>
</evidence>
<dbReference type="PANTHER" id="PTHR42713:SF3">
    <property type="entry name" value="TRANSCRIPTIONAL REGULATORY PROTEIN HPTR"/>
    <property type="match status" value="1"/>
</dbReference>
<dbReference type="InterPro" id="IPR051552">
    <property type="entry name" value="HptR"/>
</dbReference>
<dbReference type="InterPro" id="IPR001789">
    <property type="entry name" value="Sig_transdc_resp-reg_receiver"/>
</dbReference>
<keyword evidence="14" id="KW-1185">Reference proteome</keyword>
<dbReference type="Pfam" id="PF12833">
    <property type="entry name" value="HTH_18"/>
    <property type="match status" value="1"/>
</dbReference>
<dbReference type="InterPro" id="IPR011006">
    <property type="entry name" value="CheY-like_superfamily"/>
</dbReference>
<dbReference type="InterPro" id="IPR009057">
    <property type="entry name" value="Homeodomain-like_sf"/>
</dbReference>
<dbReference type="GO" id="GO:0043565">
    <property type="term" value="F:sequence-specific DNA binding"/>
    <property type="evidence" value="ECO:0007669"/>
    <property type="project" value="InterPro"/>
</dbReference>
<dbReference type="PANTHER" id="PTHR42713">
    <property type="entry name" value="HISTIDINE KINASE-RELATED"/>
    <property type="match status" value="1"/>
</dbReference>
<dbReference type="AlphaFoldDB" id="A0A2Y9B9P7"/>
<dbReference type="SMART" id="SM00448">
    <property type="entry name" value="REC"/>
    <property type="match status" value="1"/>
</dbReference>
<sequence>MELLTLYLVDDEPIILKGLLETYDWERMGFEVTGWARDGEDALKEIPAKKPDVVLTDVRMKKMDGLALIEKVKAMDQKTNFVVISAYRDFEYARKACQNGALSYLVKPIEEEELERTMSEIYEMCTEKKFKEKNYSLWEKVLLEDKDNFLNQMVGKYLDDAMDEPELAEFFISLSREAEMNHSFAVITAGIDIAQRVVNQKEFDMKQYVLDTSLNKRIREKYQVWTKGTQEGATCYIVDLGESGRVEPLKIILTDLRSELKGDMISALSNSEHGISGLKTAYIQSLHLFEVAAEAGAGLLSMEGKSLPKTKNQYSLDVETQVLGALRKNDIKQIKKAYEKFVYILPEDEDAVRVYLRRLAVRVEFSIEDSYGLIPEMKQSFRNFYDAVDTVNPPKGVNILYQLLLHIIELRSNMEEDTSREYFQDYIPVALNYIRENLQDENLSIGSVSEHVYLNPVYFGRIFKSVMKMPFKRYVQNMRMEKAKELILEDQESIANICVQVGIPNPSYFSQVFKQYTGILPSEYKRSLEA</sequence>
<dbReference type="OrthoDB" id="9794370at2"/>
<evidence type="ECO:0000256" key="8">
    <source>
        <dbReference type="ARBA" id="ARBA00023163"/>
    </source>
</evidence>
<dbReference type="InterPro" id="IPR018060">
    <property type="entry name" value="HTH_AraC"/>
</dbReference>
<dbReference type="SMART" id="SM00342">
    <property type="entry name" value="HTH_ARAC"/>
    <property type="match status" value="1"/>
</dbReference>
<keyword evidence="7" id="KW-0238">DNA-binding</keyword>
<comment type="function">
    <text evidence="9">May play the central regulatory role in sporulation. It may be an element of the effector pathway responsible for the activation of sporulation genes in response to nutritional stress. Spo0A may act in concert with spo0H (a sigma factor) to control the expression of some genes that are critical to the sporulation process.</text>
</comment>
<evidence type="ECO:0000259" key="12">
    <source>
        <dbReference type="PROSITE" id="PS50110"/>
    </source>
</evidence>
<evidence type="ECO:0000256" key="10">
    <source>
        <dbReference type="PROSITE-ProRule" id="PRU00169"/>
    </source>
</evidence>
<dbReference type="RefSeq" id="WP_109729731.1">
    <property type="nucleotide sequence ID" value="NZ_BAAACK010000007.1"/>
</dbReference>
<keyword evidence="5" id="KW-0902">Two-component regulatory system</keyword>
<dbReference type="GO" id="GO:0000160">
    <property type="term" value="P:phosphorelay signal transduction system"/>
    <property type="evidence" value="ECO:0007669"/>
    <property type="project" value="UniProtKB-KW"/>
</dbReference>
<evidence type="ECO:0000256" key="3">
    <source>
        <dbReference type="ARBA" id="ARBA00022490"/>
    </source>
</evidence>
<evidence type="ECO:0000256" key="5">
    <source>
        <dbReference type="ARBA" id="ARBA00023012"/>
    </source>
</evidence>
<dbReference type="Gene3D" id="1.10.10.60">
    <property type="entry name" value="Homeodomain-like"/>
    <property type="match status" value="2"/>
</dbReference>
<dbReference type="SUPFAM" id="SSF52172">
    <property type="entry name" value="CheY-like"/>
    <property type="match status" value="1"/>
</dbReference>
<dbReference type="Pfam" id="PF00072">
    <property type="entry name" value="Response_reg"/>
    <property type="match status" value="1"/>
</dbReference>
<organism evidence="13 14">
    <name type="scientific">Faecalicatena orotica</name>
    <dbReference type="NCBI Taxonomy" id="1544"/>
    <lineage>
        <taxon>Bacteria</taxon>
        <taxon>Bacillati</taxon>
        <taxon>Bacillota</taxon>
        <taxon>Clostridia</taxon>
        <taxon>Lachnospirales</taxon>
        <taxon>Lachnospiraceae</taxon>
        <taxon>Faecalicatena</taxon>
    </lineage>
</organism>
<dbReference type="EMBL" id="QGDL01000001">
    <property type="protein sequence ID" value="PWJ32397.1"/>
    <property type="molecule type" value="Genomic_DNA"/>
</dbReference>
<protein>
    <recommendedName>
        <fullName evidence="2">Stage 0 sporulation protein A homolog</fullName>
    </recommendedName>
</protein>
<dbReference type="SUPFAM" id="SSF46689">
    <property type="entry name" value="Homeodomain-like"/>
    <property type="match status" value="2"/>
</dbReference>
<gene>
    <name evidence="13" type="ORF">A8806_101685</name>
</gene>
<evidence type="ECO:0000259" key="11">
    <source>
        <dbReference type="PROSITE" id="PS01124"/>
    </source>
</evidence>
<evidence type="ECO:0000256" key="4">
    <source>
        <dbReference type="ARBA" id="ARBA00022553"/>
    </source>
</evidence>
<keyword evidence="4 10" id="KW-0597">Phosphoprotein</keyword>
<name>A0A2Y9B9P7_9FIRM</name>
<dbReference type="InterPro" id="IPR018062">
    <property type="entry name" value="HTH_AraC-typ_CS"/>
</dbReference>
<dbReference type="PROSITE" id="PS00041">
    <property type="entry name" value="HTH_ARAC_FAMILY_1"/>
    <property type="match status" value="1"/>
</dbReference>
<accession>A0A2Y9B9P7</accession>
<evidence type="ECO:0000313" key="13">
    <source>
        <dbReference type="EMBL" id="PWJ32397.1"/>
    </source>
</evidence>
<feature type="domain" description="Response regulatory" evidence="12">
    <location>
        <begin position="5"/>
        <end position="122"/>
    </location>
</feature>
<dbReference type="PROSITE" id="PS01124">
    <property type="entry name" value="HTH_ARAC_FAMILY_2"/>
    <property type="match status" value="1"/>
</dbReference>
<dbReference type="GO" id="GO:0003700">
    <property type="term" value="F:DNA-binding transcription factor activity"/>
    <property type="evidence" value="ECO:0007669"/>
    <property type="project" value="InterPro"/>
</dbReference>
<dbReference type="GO" id="GO:0005737">
    <property type="term" value="C:cytoplasm"/>
    <property type="evidence" value="ECO:0007669"/>
    <property type="project" value="UniProtKB-SubCell"/>
</dbReference>
<comment type="caution">
    <text evidence="13">The sequence shown here is derived from an EMBL/GenBank/DDBJ whole genome shotgun (WGS) entry which is preliminary data.</text>
</comment>
<dbReference type="CDD" id="cd17536">
    <property type="entry name" value="REC_YesN-like"/>
    <property type="match status" value="1"/>
</dbReference>
<feature type="modified residue" description="4-aspartylphosphate" evidence="10">
    <location>
        <position position="57"/>
    </location>
</feature>
<keyword evidence="8" id="KW-0804">Transcription</keyword>
<evidence type="ECO:0000256" key="7">
    <source>
        <dbReference type="ARBA" id="ARBA00023125"/>
    </source>
</evidence>
<dbReference type="Gene3D" id="3.40.50.2300">
    <property type="match status" value="1"/>
</dbReference>
<comment type="subcellular location">
    <subcellularLocation>
        <location evidence="1">Cytoplasm</location>
    </subcellularLocation>
</comment>
<dbReference type="PROSITE" id="PS50110">
    <property type="entry name" value="RESPONSE_REGULATORY"/>
    <property type="match status" value="1"/>
</dbReference>
<feature type="domain" description="HTH araC/xylS-type" evidence="11">
    <location>
        <begin position="428"/>
        <end position="527"/>
    </location>
</feature>
<keyword evidence="3" id="KW-0963">Cytoplasm</keyword>
<evidence type="ECO:0000256" key="9">
    <source>
        <dbReference type="ARBA" id="ARBA00024867"/>
    </source>
</evidence>
<keyword evidence="6" id="KW-0805">Transcription regulation</keyword>
<evidence type="ECO:0000256" key="1">
    <source>
        <dbReference type="ARBA" id="ARBA00004496"/>
    </source>
</evidence>